<feature type="transmembrane region" description="Helical" evidence="6">
    <location>
        <begin position="233"/>
        <end position="259"/>
    </location>
</feature>
<sequence>MSDQTLSPAAAQAPKDAAPSGAAKGAPAGNSIKSIAIVVAACAVGFVTGLSLPVPMALAAALAVFCIGMWATAAVPEYWTALMFFLIAMLSGIAPAQAVFSGFYSSTFWLLFGGIILGVSIRYTGLGKRMAAVLAGMLGTRYFTVIAGMTGFSLALAFVMPSSIGRIVLLLPIVIALADHMGYGKSSSGRTGMILAAAFGTCLPAFTILPANAPNMILAGMAETLYGARISYWSYLTIHFPVLGLLKAGVLVVLILRMFPDGDPQRQPVVSADLPGMSPAERRLTMVLGLCLALWLTDTLHHISPGWIALAAGLYCLWPGSGLTSKKCINEEVNYASLFFVAGILGLGTVLSSTGLGEVVVENLSGLAGFQADRPFWNVAMLTGISTLVAMITNLPGVPAIMTPVAENLAALTGLPLTTVLMTQVLAFSNVFLPYQAPPLITAMQLGDLPTGAVVRLCLVMFAIGALVLMPLDLLWWYALGMV</sequence>
<gene>
    <name evidence="7" type="ORF">SAMN05216452_2023</name>
</gene>
<comment type="subcellular location">
    <subcellularLocation>
        <location evidence="1">Membrane</location>
        <topology evidence="1">Multi-pass membrane protein</topology>
    </subcellularLocation>
</comment>
<dbReference type="EMBL" id="FNSL01000001">
    <property type="protein sequence ID" value="SEB54439.1"/>
    <property type="molecule type" value="Genomic_DNA"/>
</dbReference>
<feature type="transmembrane region" description="Helical" evidence="6">
    <location>
        <begin position="303"/>
        <end position="323"/>
    </location>
</feature>
<dbReference type="AlphaFoldDB" id="A0A1H4K7A8"/>
<evidence type="ECO:0000313" key="8">
    <source>
        <dbReference type="Proteomes" id="UP000199064"/>
    </source>
</evidence>
<evidence type="ECO:0000256" key="6">
    <source>
        <dbReference type="SAM" id="Phobius"/>
    </source>
</evidence>
<feature type="transmembrane region" description="Helical" evidence="6">
    <location>
        <begin position="138"/>
        <end position="158"/>
    </location>
</feature>
<proteinExistence type="predicted"/>
<feature type="region of interest" description="Disordered" evidence="5">
    <location>
        <begin position="1"/>
        <end position="22"/>
    </location>
</feature>
<dbReference type="PANTHER" id="PTHR10283:SF92">
    <property type="entry name" value="LOW-AFFINITY PHOSPHATE TRANSPORTER PHO91"/>
    <property type="match status" value="1"/>
</dbReference>
<protein>
    <submittedName>
        <fullName evidence="7">Anion transporter</fullName>
    </submittedName>
</protein>
<name>A0A1H4K7A8_9HYPH</name>
<dbReference type="RefSeq" id="WP_244509034.1">
    <property type="nucleotide sequence ID" value="NZ_FNSL01000001.1"/>
</dbReference>
<feature type="transmembrane region" description="Helical" evidence="6">
    <location>
        <begin position="82"/>
        <end position="100"/>
    </location>
</feature>
<feature type="transmembrane region" description="Helical" evidence="6">
    <location>
        <begin position="335"/>
        <end position="356"/>
    </location>
</feature>
<feature type="transmembrane region" description="Helical" evidence="6">
    <location>
        <begin position="106"/>
        <end position="126"/>
    </location>
</feature>
<keyword evidence="3 6" id="KW-1133">Transmembrane helix</keyword>
<dbReference type="InterPro" id="IPR001898">
    <property type="entry name" value="SLC13A/DASS"/>
</dbReference>
<evidence type="ECO:0000256" key="3">
    <source>
        <dbReference type="ARBA" id="ARBA00022989"/>
    </source>
</evidence>
<dbReference type="PANTHER" id="PTHR10283">
    <property type="entry name" value="SOLUTE CARRIER FAMILY 13 MEMBER"/>
    <property type="match status" value="1"/>
</dbReference>
<keyword evidence="4 6" id="KW-0472">Membrane</keyword>
<feature type="transmembrane region" description="Helical" evidence="6">
    <location>
        <begin position="409"/>
        <end position="433"/>
    </location>
</feature>
<evidence type="ECO:0000313" key="7">
    <source>
        <dbReference type="EMBL" id="SEB54439.1"/>
    </source>
</evidence>
<feature type="compositionally biased region" description="Low complexity" evidence="5">
    <location>
        <begin position="7"/>
        <end position="22"/>
    </location>
</feature>
<dbReference type="GO" id="GO:0005315">
    <property type="term" value="F:phosphate transmembrane transporter activity"/>
    <property type="evidence" value="ECO:0007669"/>
    <property type="project" value="TreeGrafter"/>
</dbReference>
<feature type="transmembrane region" description="Helical" evidence="6">
    <location>
        <begin position="453"/>
        <end position="479"/>
    </location>
</feature>
<dbReference type="GO" id="GO:0006817">
    <property type="term" value="P:phosphate ion transport"/>
    <property type="evidence" value="ECO:0007669"/>
    <property type="project" value="TreeGrafter"/>
</dbReference>
<keyword evidence="8" id="KW-1185">Reference proteome</keyword>
<reference evidence="8" key="1">
    <citation type="submission" date="2016-10" db="EMBL/GenBank/DDBJ databases">
        <authorList>
            <person name="Varghese N."/>
            <person name="Submissions S."/>
        </authorList>
    </citation>
    <scope>NUCLEOTIDE SEQUENCE [LARGE SCALE GENOMIC DNA]</scope>
    <source>
        <strain evidence="8">ES.061</strain>
    </source>
</reference>
<organism evidence="7 8">
    <name type="scientific">Nitratireductor aquibiodomus</name>
    <dbReference type="NCBI Taxonomy" id="204799"/>
    <lineage>
        <taxon>Bacteria</taxon>
        <taxon>Pseudomonadati</taxon>
        <taxon>Pseudomonadota</taxon>
        <taxon>Alphaproteobacteria</taxon>
        <taxon>Hyphomicrobiales</taxon>
        <taxon>Phyllobacteriaceae</taxon>
        <taxon>Nitratireductor</taxon>
    </lineage>
</organism>
<evidence type="ECO:0000256" key="2">
    <source>
        <dbReference type="ARBA" id="ARBA00022692"/>
    </source>
</evidence>
<dbReference type="Pfam" id="PF00939">
    <property type="entry name" value="Na_sulph_symp"/>
    <property type="match status" value="1"/>
</dbReference>
<evidence type="ECO:0000256" key="4">
    <source>
        <dbReference type="ARBA" id="ARBA00023136"/>
    </source>
</evidence>
<dbReference type="GO" id="GO:0006797">
    <property type="term" value="P:polyphosphate metabolic process"/>
    <property type="evidence" value="ECO:0007669"/>
    <property type="project" value="TreeGrafter"/>
</dbReference>
<feature type="transmembrane region" description="Helical" evidence="6">
    <location>
        <begin position="34"/>
        <end position="52"/>
    </location>
</feature>
<feature type="transmembrane region" description="Helical" evidence="6">
    <location>
        <begin position="376"/>
        <end position="397"/>
    </location>
</feature>
<evidence type="ECO:0000256" key="5">
    <source>
        <dbReference type="SAM" id="MobiDB-lite"/>
    </source>
</evidence>
<keyword evidence="2 6" id="KW-0812">Transmembrane</keyword>
<dbReference type="Proteomes" id="UP000199064">
    <property type="component" value="Unassembled WGS sequence"/>
</dbReference>
<feature type="transmembrane region" description="Helical" evidence="6">
    <location>
        <begin position="194"/>
        <end position="213"/>
    </location>
</feature>
<accession>A0A1H4K7A8</accession>
<evidence type="ECO:0000256" key="1">
    <source>
        <dbReference type="ARBA" id="ARBA00004141"/>
    </source>
</evidence>
<dbReference type="GO" id="GO:0005886">
    <property type="term" value="C:plasma membrane"/>
    <property type="evidence" value="ECO:0007669"/>
    <property type="project" value="TreeGrafter"/>
</dbReference>